<dbReference type="InterPro" id="IPR000524">
    <property type="entry name" value="Tscrpt_reg_HTH_GntR"/>
</dbReference>
<dbReference type="PANTHER" id="PTHR44846:SF1">
    <property type="entry name" value="MANNOSYL-D-GLYCERATE TRANSPORT_METABOLISM SYSTEM REPRESSOR MNGR-RELATED"/>
    <property type="match status" value="1"/>
</dbReference>
<keyword evidence="3" id="KW-0804">Transcription</keyword>
<dbReference type="InterPro" id="IPR050679">
    <property type="entry name" value="Bact_HTH_transcr_reg"/>
</dbReference>
<keyword evidence="2" id="KW-0238">DNA-binding</keyword>
<evidence type="ECO:0000313" key="5">
    <source>
        <dbReference type="EMBL" id="MDI2029097.1"/>
    </source>
</evidence>
<dbReference type="CDD" id="cd07377">
    <property type="entry name" value="WHTH_GntR"/>
    <property type="match status" value="1"/>
</dbReference>
<sequence length="86" mass="9393">MSWESRADRINRDLPVYVWSQIADDLRADIESGELSPGQRLPAGTEIAEIYGVTKVTAAKAIHHLQEAGLLTVVNGMGTYVTANRP</sequence>
<dbReference type="Proteomes" id="UP001237595">
    <property type="component" value="Unassembled WGS sequence"/>
</dbReference>
<keyword evidence="1" id="KW-0805">Transcription regulation</keyword>
<organism evidence="5 6">
    <name type="scientific">Saccharopolyspora ipomoeae</name>
    <dbReference type="NCBI Taxonomy" id="3042027"/>
    <lineage>
        <taxon>Bacteria</taxon>
        <taxon>Bacillati</taxon>
        <taxon>Actinomycetota</taxon>
        <taxon>Actinomycetes</taxon>
        <taxon>Pseudonocardiales</taxon>
        <taxon>Pseudonocardiaceae</taxon>
        <taxon>Saccharopolyspora</taxon>
    </lineage>
</organism>
<dbReference type="Pfam" id="PF00392">
    <property type="entry name" value="GntR"/>
    <property type="match status" value="1"/>
</dbReference>
<evidence type="ECO:0000313" key="6">
    <source>
        <dbReference type="Proteomes" id="UP001237595"/>
    </source>
</evidence>
<gene>
    <name evidence="5" type="ORF">QFW96_10780</name>
</gene>
<accession>A0ABT6PM66</accession>
<dbReference type="SUPFAM" id="SSF46785">
    <property type="entry name" value="Winged helix' DNA-binding domain"/>
    <property type="match status" value="1"/>
</dbReference>
<protein>
    <submittedName>
        <fullName evidence="5">GntR family transcriptional regulator</fullName>
    </submittedName>
</protein>
<dbReference type="SMART" id="SM00345">
    <property type="entry name" value="HTH_GNTR"/>
    <property type="match status" value="1"/>
</dbReference>
<dbReference type="RefSeq" id="WP_281455426.1">
    <property type="nucleotide sequence ID" value="NZ_JASAOF010000004.1"/>
</dbReference>
<keyword evidence="6" id="KW-1185">Reference proteome</keyword>
<name>A0ABT6PM66_9PSEU</name>
<dbReference type="InterPro" id="IPR036388">
    <property type="entry name" value="WH-like_DNA-bd_sf"/>
</dbReference>
<dbReference type="EMBL" id="JASAOF010000004">
    <property type="protein sequence ID" value="MDI2029097.1"/>
    <property type="molecule type" value="Genomic_DNA"/>
</dbReference>
<dbReference type="PROSITE" id="PS50949">
    <property type="entry name" value="HTH_GNTR"/>
    <property type="match status" value="1"/>
</dbReference>
<dbReference type="PANTHER" id="PTHR44846">
    <property type="entry name" value="MANNOSYL-D-GLYCERATE TRANSPORT/METABOLISM SYSTEM REPRESSOR MNGR-RELATED"/>
    <property type="match status" value="1"/>
</dbReference>
<comment type="caution">
    <text evidence="5">The sequence shown here is derived from an EMBL/GenBank/DDBJ whole genome shotgun (WGS) entry which is preliminary data.</text>
</comment>
<evidence type="ECO:0000256" key="1">
    <source>
        <dbReference type="ARBA" id="ARBA00023015"/>
    </source>
</evidence>
<proteinExistence type="predicted"/>
<evidence type="ECO:0000256" key="2">
    <source>
        <dbReference type="ARBA" id="ARBA00023125"/>
    </source>
</evidence>
<dbReference type="InterPro" id="IPR036390">
    <property type="entry name" value="WH_DNA-bd_sf"/>
</dbReference>
<evidence type="ECO:0000256" key="3">
    <source>
        <dbReference type="ARBA" id="ARBA00023163"/>
    </source>
</evidence>
<feature type="domain" description="HTH gntR-type" evidence="4">
    <location>
        <begin position="16"/>
        <end position="84"/>
    </location>
</feature>
<evidence type="ECO:0000259" key="4">
    <source>
        <dbReference type="PROSITE" id="PS50949"/>
    </source>
</evidence>
<dbReference type="Gene3D" id="1.10.10.10">
    <property type="entry name" value="Winged helix-like DNA-binding domain superfamily/Winged helix DNA-binding domain"/>
    <property type="match status" value="1"/>
</dbReference>
<reference evidence="5 6" key="1">
    <citation type="submission" date="2023-04" db="EMBL/GenBank/DDBJ databases">
        <title>Draft genome sequence of Saccharopolyspora sp. TS4A08 isolated from sweet potato rhizospheric soil.</title>
        <authorList>
            <person name="Suksaard P."/>
            <person name="Duangmal K."/>
        </authorList>
    </citation>
    <scope>NUCLEOTIDE SEQUENCE [LARGE SCALE GENOMIC DNA]</scope>
    <source>
        <strain evidence="5 6">TS4A08</strain>
    </source>
</reference>